<accession>A0ABX6MEX4</accession>
<keyword evidence="1" id="KW-0812">Transmembrane</keyword>
<evidence type="ECO:0000256" key="1">
    <source>
        <dbReference type="SAM" id="Phobius"/>
    </source>
</evidence>
<dbReference type="Proteomes" id="UP000503117">
    <property type="component" value="Chromosome"/>
</dbReference>
<proteinExistence type="predicted"/>
<keyword evidence="1" id="KW-0472">Membrane</keyword>
<dbReference type="Pfam" id="PF07963">
    <property type="entry name" value="N_methyl"/>
    <property type="match status" value="1"/>
</dbReference>
<dbReference type="SUPFAM" id="SSF54523">
    <property type="entry name" value="Pili subunits"/>
    <property type="match status" value="1"/>
</dbReference>
<reference evidence="2 3" key="1">
    <citation type="submission" date="2020-04" db="EMBL/GenBank/DDBJ databases">
        <title>Genome sequencing of novel species.</title>
        <authorList>
            <person name="Heo J."/>
            <person name="Kim S.-J."/>
            <person name="Kim J.-S."/>
            <person name="Hong S.-B."/>
            <person name="Kwon S.-W."/>
        </authorList>
    </citation>
    <scope>NUCLEOTIDE SEQUENCE [LARGE SCALE GENOMIC DNA]</scope>
    <source>
        <strain evidence="2 3">AF9R3</strain>
    </source>
</reference>
<keyword evidence="1" id="KW-1133">Transmembrane helix</keyword>
<evidence type="ECO:0000313" key="3">
    <source>
        <dbReference type="Proteomes" id="UP000503117"/>
    </source>
</evidence>
<dbReference type="Gene3D" id="3.30.700.10">
    <property type="entry name" value="Glycoprotein, Type 4 Pilin"/>
    <property type="match status" value="1"/>
</dbReference>
<name>A0ABX6MEX4_9BURK</name>
<gene>
    <name evidence="2" type="ORF">HH213_24060</name>
</gene>
<protein>
    <submittedName>
        <fullName evidence="2">Type II secretion system protein</fullName>
    </submittedName>
</protein>
<keyword evidence="3" id="KW-1185">Reference proteome</keyword>
<dbReference type="InterPro" id="IPR012902">
    <property type="entry name" value="N_methyl_site"/>
</dbReference>
<dbReference type="InterPro" id="IPR045584">
    <property type="entry name" value="Pilin-like"/>
</dbReference>
<dbReference type="RefSeq" id="WP_169113919.1">
    <property type="nucleotide sequence ID" value="NZ_CP051684.1"/>
</dbReference>
<evidence type="ECO:0000313" key="2">
    <source>
        <dbReference type="EMBL" id="QJD92890.1"/>
    </source>
</evidence>
<dbReference type="EMBL" id="CP051684">
    <property type="protein sequence ID" value="QJD92890.1"/>
    <property type="molecule type" value="Genomic_DNA"/>
</dbReference>
<organism evidence="2 3">
    <name type="scientific">Duganella dendranthematis</name>
    <dbReference type="NCBI Taxonomy" id="2728021"/>
    <lineage>
        <taxon>Bacteria</taxon>
        <taxon>Pseudomonadati</taxon>
        <taxon>Pseudomonadota</taxon>
        <taxon>Betaproteobacteria</taxon>
        <taxon>Burkholderiales</taxon>
        <taxon>Oxalobacteraceae</taxon>
        <taxon>Telluria group</taxon>
        <taxon>Duganella</taxon>
    </lineage>
</organism>
<feature type="transmembrane region" description="Helical" evidence="1">
    <location>
        <begin position="12"/>
        <end position="38"/>
    </location>
</feature>
<sequence>MQTSAFVPRRAAGFTMVELITVIILVGILGAIGASRFFDNSVFENRTYADQAKTIIRYAQKLAIAQNRSIFVRSDGNSFAVCSNAACDASGLVLAPGGSNNGSASTKLYCQQGNAYAPQWMCVGRPTGVTVTATSARPELAAGGFFSFDSMGRPFNKDGTPMAVTNPMTLSFASGGNTTKSLIWPETGYVQNVP</sequence>
<dbReference type="NCBIfam" id="TIGR02532">
    <property type="entry name" value="IV_pilin_GFxxxE"/>
    <property type="match status" value="1"/>
</dbReference>